<dbReference type="Gene3D" id="3.40.50.1820">
    <property type="entry name" value="alpha/beta hydrolase"/>
    <property type="match status" value="1"/>
</dbReference>
<protein>
    <submittedName>
        <fullName evidence="1">Lipase</fullName>
    </submittedName>
</protein>
<dbReference type="PANTHER" id="PTHR37946">
    <property type="entry name" value="SLL1969 PROTEIN"/>
    <property type="match status" value="1"/>
</dbReference>
<dbReference type="SUPFAM" id="SSF53474">
    <property type="entry name" value="alpha/beta-Hydrolases"/>
    <property type="match status" value="1"/>
</dbReference>
<dbReference type="Proteomes" id="UP000474778">
    <property type="component" value="Unassembled WGS sequence"/>
</dbReference>
<proteinExistence type="predicted"/>
<dbReference type="RefSeq" id="WP_160793784.1">
    <property type="nucleotide sequence ID" value="NZ_WRPA01000002.1"/>
</dbReference>
<dbReference type="InterPro" id="IPR029058">
    <property type="entry name" value="AB_hydrolase_fold"/>
</dbReference>
<organism evidence="1 2">
    <name type="scientific">Shewanella insulae</name>
    <dbReference type="NCBI Taxonomy" id="2681496"/>
    <lineage>
        <taxon>Bacteria</taxon>
        <taxon>Pseudomonadati</taxon>
        <taxon>Pseudomonadota</taxon>
        <taxon>Gammaproteobacteria</taxon>
        <taxon>Alteromonadales</taxon>
        <taxon>Shewanellaceae</taxon>
        <taxon>Shewanella</taxon>
    </lineage>
</organism>
<keyword evidence="2" id="KW-1185">Reference proteome</keyword>
<reference evidence="1 2" key="1">
    <citation type="submission" date="2019-12" db="EMBL/GenBank/DDBJ databases">
        <title>Shewanella insulae sp. nov., isolated from a tidal flat.</title>
        <authorList>
            <person name="Yoon J.-H."/>
        </authorList>
    </citation>
    <scope>NUCLEOTIDE SEQUENCE [LARGE SCALE GENOMIC DNA]</scope>
    <source>
        <strain evidence="1 2">JBTF-M18</strain>
    </source>
</reference>
<name>A0A6L7HU07_9GAMM</name>
<gene>
    <name evidence="1" type="ORF">GNT65_03810</name>
</gene>
<sequence>MKLVLVHGIFNTGQVMGWMRRQFERQGYECLTPTLAPFDGRRGIAFAAKQLQSHIEATLAEGETICLVGFSMGGIVARYYLQHLGGEKRTKALFSISSPHHGSYLAWLPYPSRAMRELRPKSQLLSQLADCQERLEGIALYSFRTPIDFTIVPSRSSHWPRANNRVIWRPLHLSMIFSRRVVAEILAGVVQLSPGGETTPQTGQGLQRAEE</sequence>
<dbReference type="PANTHER" id="PTHR37946:SF1">
    <property type="entry name" value="SLL1969 PROTEIN"/>
    <property type="match status" value="1"/>
</dbReference>
<evidence type="ECO:0000313" key="2">
    <source>
        <dbReference type="Proteomes" id="UP000474778"/>
    </source>
</evidence>
<evidence type="ECO:0000313" key="1">
    <source>
        <dbReference type="EMBL" id="MXR67796.1"/>
    </source>
</evidence>
<accession>A0A6L7HU07</accession>
<dbReference type="AlphaFoldDB" id="A0A6L7HU07"/>
<dbReference type="EMBL" id="WRPA01000002">
    <property type="protein sequence ID" value="MXR67796.1"/>
    <property type="molecule type" value="Genomic_DNA"/>
</dbReference>
<dbReference type="Pfam" id="PF02089">
    <property type="entry name" value="Palm_thioest"/>
    <property type="match status" value="1"/>
</dbReference>
<comment type="caution">
    <text evidence="1">The sequence shown here is derived from an EMBL/GenBank/DDBJ whole genome shotgun (WGS) entry which is preliminary data.</text>
</comment>